<evidence type="ECO:0000256" key="3">
    <source>
        <dbReference type="SAM" id="SignalP"/>
    </source>
</evidence>
<evidence type="ECO:0000313" key="5">
    <source>
        <dbReference type="Proteomes" id="UP000054466"/>
    </source>
</evidence>
<feature type="transmembrane region" description="Helical" evidence="2">
    <location>
        <begin position="142"/>
        <end position="163"/>
    </location>
</feature>
<name>A0A0D2B844_9EURO</name>
<feature type="signal peptide" evidence="3">
    <location>
        <begin position="1"/>
        <end position="15"/>
    </location>
</feature>
<dbReference type="RefSeq" id="XP_016254023.1">
    <property type="nucleotide sequence ID" value="XM_016387095.1"/>
</dbReference>
<keyword evidence="5" id="KW-1185">Reference proteome</keyword>
<keyword evidence="2" id="KW-0472">Membrane</keyword>
<evidence type="ECO:0000256" key="1">
    <source>
        <dbReference type="SAM" id="MobiDB-lite"/>
    </source>
</evidence>
<evidence type="ECO:0008006" key="6">
    <source>
        <dbReference type="Google" id="ProtNLM"/>
    </source>
</evidence>
<reference evidence="4 5" key="1">
    <citation type="submission" date="2015-01" db="EMBL/GenBank/DDBJ databases">
        <title>The Genome Sequence of Cladophialophora immunda CBS83496.</title>
        <authorList>
            <consortium name="The Broad Institute Genomics Platform"/>
            <person name="Cuomo C."/>
            <person name="de Hoog S."/>
            <person name="Gorbushina A."/>
            <person name="Stielow B."/>
            <person name="Teixiera M."/>
            <person name="Abouelleil A."/>
            <person name="Chapman S.B."/>
            <person name="Priest M."/>
            <person name="Young S.K."/>
            <person name="Wortman J."/>
            <person name="Nusbaum C."/>
            <person name="Birren B."/>
        </authorList>
    </citation>
    <scope>NUCLEOTIDE SEQUENCE [LARGE SCALE GENOMIC DNA]</scope>
    <source>
        <strain evidence="4 5">CBS 83496</strain>
    </source>
</reference>
<accession>A0A0D2B844</accession>
<organism evidence="4 5">
    <name type="scientific">Cladophialophora immunda</name>
    <dbReference type="NCBI Taxonomy" id="569365"/>
    <lineage>
        <taxon>Eukaryota</taxon>
        <taxon>Fungi</taxon>
        <taxon>Dikarya</taxon>
        <taxon>Ascomycota</taxon>
        <taxon>Pezizomycotina</taxon>
        <taxon>Eurotiomycetes</taxon>
        <taxon>Chaetothyriomycetidae</taxon>
        <taxon>Chaetothyriales</taxon>
        <taxon>Herpotrichiellaceae</taxon>
        <taxon>Cladophialophora</taxon>
    </lineage>
</organism>
<keyword evidence="3" id="KW-0732">Signal</keyword>
<keyword evidence="2" id="KW-0812">Transmembrane</keyword>
<dbReference type="VEuPathDB" id="FungiDB:PV07_00628"/>
<dbReference type="EMBL" id="KN847040">
    <property type="protein sequence ID" value="KIW33807.1"/>
    <property type="molecule type" value="Genomic_DNA"/>
</dbReference>
<dbReference type="HOGENOM" id="CLU_1102674_0_0_1"/>
<evidence type="ECO:0000256" key="2">
    <source>
        <dbReference type="SAM" id="Phobius"/>
    </source>
</evidence>
<dbReference type="OrthoDB" id="4156995at2759"/>
<sequence>MSCLLLFSLFLLVEAACIVWAIDVTVPTEGETYSLNPGSSLIQWEQQSGDPSECDIWLQKEDGGQATYFHFAHVEVSACQLDFSSWPASLMNESRSLIPGEYCFTFTTTASSAEQGTFLAQSADFVIQDKESSKGLSTGARVGIGVGVGLAGLAFLCLCGYIVMRRKRRCKRPGETQAPSYSKPELEDNQVAKSPLSTAKPELSASAEKVGLSELASSASMIHELPGSNHQPYEAGTSTDHGTAFGSSDRTF</sequence>
<dbReference type="AlphaFoldDB" id="A0A0D2B844"/>
<proteinExistence type="predicted"/>
<protein>
    <recommendedName>
        <fullName evidence="6">GOLD domain-containing protein</fullName>
    </recommendedName>
</protein>
<feature type="region of interest" description="Disordered" evidence="1">
    <location>
        <begin position="221"/>
        <end position="252"/>
    </location>
</feature>
<feature type="chain" id="PRO_5012384576" description="GOLD domain-containing protein" evidence="3">
    <location>
        <begin position="16"/>
        <end position="252"/>
    </location>
</feature>
<feature type="region of interest" description="Disordered" evidence="1">
    <location>
        <begin position="173"/>
        <end position="203"/>
    </location>
</feature>
<keyword evidence="2" id="KW-1133">Transmembrane helix</keyword>
<dbReference type="GeneID" id="27339822"/>
<evidence type="ECO:0000313" key="4">
    <source>
        <dbReference type="EMBL" id="KIW33807.1"/>
    </source>
</evidence>
<feature type="compositionally biased region" description="Polar residues" evidence="1">
    <location>
        <begin position="228"/>
        <end position="252"/>
    </location>
</feature>
<gene>
    <name evidence="4" type="ORF">PV07_00628</name>
</gene>
<dbReference type="Proteomes" id="UP000054466">
    <property type="component" value="Unassembled WGS sequence"/>
</dbReference>